<comment type="caution">
    <text evidence="3">The sequence shown here is derived from an EMBL/GenBank/DDBJ whole genome shotgun (WGS) entry which is preliminary data.</text>
</comment>
<protein>
    <recommendedName>
        <fullName evidence="2">Brix domain-containing protein</fullName>
    </recommendedName>
</protein>
<dbReference type="GO" id="GO:0000460">
    <property type="term" value="P:maturation of 5.8S rRNA"/>
    <property type="evidence" value="ECO:0007669"/>
    <property type="project" value="TreeGrafter"/>
</dbReference>
<dbReference type="PANTHER" id="PTHR22734:SF3">
    <property type="entry name" value="RIBOSOME PRODUCTION FACTOR 1"/>
    <property type="match status" value="1"/>
</dbReference>
<dbReference type="STRING" id="363999.A0A439D215"/>
<dbReference type="Pfam" id="PF04427">
    <property type="entry name" value="Brix"/>
    <property type="match status" value="1"/>
</dbReference>
<dbReference type="GO" id="GO:0030687">
    <property type="term" value="C:preribosome, large subunit precursor"/>
    <property type="evidence" value="ECO:0007669"/>
    <property type="project" value="TreeGrafter"/>
</dbReference>
<dbReference type="PROSITE" id="PS50833">
    <property type="entry name" value="BRIX"/>
    <property type="match status" value="1"/>
</dbReference>
<evidence type="ECO:0000256" key="1">
    <source>
        <dbReference type="SAM" id="MobiDB-lite"/>
    </source>
</evidence>
<feature type="domain" description="Brix" evidence="2">
    <location>
        <begin position="143"/>
        <end position="347"/>
    </location>
</feature>
<dbReference type="InterPro" id="IPR044281">
    <property type="entry name" value="IMP4/RPF1"/>
</dbReference>
<dbReference type="Proteomes" id="UP000286045">
    <property type="component" value="Unassembled WGS sequence"/>
</dbReference>
<dbReference type="GO" id="GO:0000470">
    <property type="term" value="P:maturation of LSU-rRNA"/>
    <property type="evidence" value="ECO:0007669"/>
    <property type="project" value="TreeGrafter"/>
</dbReference>
<feature type="region of interest" description="Disordered" evidence="1">
    <location>
        <begin position="45"/>
        <end position="133"/>
    </location>
</feature>
<proteinExistence type="predicted"/>
<dbReference type="SMART" id="SM00879">
    <property type="entry name" value="Brix"/>
    <property type="match status" value="1"/>
</dbReference>
<evidence type="ECO:0000313" key="4">
    <source>
        <dbReference type="Proteomes" id="UP000286045"/>
    </source>
</evidence>
<dbReference type="AlphaFoldDB" id="A0A439D215"/>
<keyword evidence="4" id="KW-1185">Reference proteome</keyword>
<dbReference type="EMBL" id="RYZI01000198">
    <property type="protein sequence ID" value="RWA08485.1"/>
    <property type="molecule type" value="Genomic_DNA"/>
</dbReference>
<dbReference type="GO" id="GO:0005730">
    <property type="term" value="C:nucleolus"/>
    <property type="evidence" value="ECO:0007669"/>
    <property type="project" value="TreeGrafter"/>
</dbReference>
<dbReference type="GO" id="GO:0042134">
    <property type="term" value="F:rRNA primary transcript binding"/>
    <property type="evidence" value="ECO:0007669"/>
    <property type="project" value="InterPro"/>
</dbReference>
<gene>
    <name evidence="3" type="ORF">EKO27_g6633</name>
</gene>
<sequence length="364" mass="42209">MPESHFAYKWGGFWIQKCDPLAADSPININVNINNAIMKPRNKIRRQSAWVDEKKERSRTKRAKRREAHETNAPKKQPITIEDKRVWKEPATETRKTEARDAPIEDDERWLDDSDSDSDGDGDDQDTSLAEFDDLLPQSTALPRILITTSRHSTLHKQARDLEELIPNSKYVPRSAHRYSYEYSIKEISRFAVNRGFTALVVLTEDQKKPTGLTVILLSTSTELHFSIKSWVDGKVLPGHGRATNHYPELLLNNFCTPLGQFLGRALQQLFPASPELQGRQVLTIHNQRDYIFLRRHRYIIREQRETEKAIVGRDDQPILQGIRCGLQEIGPRMSLKLRIIRHQSATIWRWKADMDVKRTVFQL</sequence>
<reference evidence="3 4" key="1">
    <citation type="submission" date="2018-12" db="EMBL/GenBank/DDBJ databases">
        <title>Draft genome sequence of Xylaria grammica IHI A82.</title>
        <authorList>
            <person name="Buettner E."/>
            <person name="Kellner H."/>
        </authorList>
    </citation>
    <scope>NUCLEOTIDE SEQUENCE [LARGE SCALE GENOMIC DNA]</scope>
    <source>
        <strain evidence="3 4">IHI A82</strain>
    </source>
</reference>
<evidence type="ECO:0000313" key="3">
    <source>
        <dbReference type="EMBL" id="RWA08485.1"/>
    </source>
</evidence>
<dbReference type="Gene3D" id="3.40.50.10480">
    <property type="entry name" value="Probable brix-domain ribosomal biogenesis protein"/>
    <property type="match status" value="1"/>
</dbReference>
<dbReference type="SUPFAM" id="SSF52954">
    <property type="entry name" value="Class II aaRS ABD-related"/>
    <property type="match status" value="1"/>
</dbReference>
<feature type="compositionally biased region" description="Basic and acidic residues" evidence="1">
    <location>
        <begin position="81"/>
        <end position="103"/>
    </location>
</feature>
<organism evidence="3 4">
    <name type="scientific">Xylaria grammica</name>
    <dbReference type="NCBI Taxonomy" id="363999"/>
    <lineage>
        <taxon>Eukaryota</taxon>
        <taxon>Fungi</taxon>
        <taxon>Dikarya</taxon>
        <taxon>Ascomycota</taxon>
        <taxon>Pezizomycotina</taxon>
        <taxon>Sordariomycetes</taxon>
        <taxon>Xylariomycetidae</taxon>
        <taxon>Xylariales</taxon>
        <taxon>Xylariaceae</taxon>
        <taxon>Xylaria</taxon>
    </lineage>
</organism>
<evidence type="ECO:0000259" key="2">
    <source>
        <dbReference type="PROSITE" id="PS50833"/>
    </source>
</evidence>
<dbReference type="PANTHER" id="PTHR22734">
    <property type="entry name" value="U3 SMALL NUCLEOLAR RIBONUCLEOPROTEIN PROTEIN IMP4"/>
    <property type="match status" value="1"/>
</dbReference>
<feature type="compositionally biased region" description="Acidic residues" evidence="1">
    <location>
        <begin position="104"/>
        <end position="133"/>
    </location>
</feature>
<accession>A0A439D215</accession>
<dbReference type="InterPro" id="IPR007109">
    <property type="entry name" value="Brix"/>
</dbReference>
<dbReference type="FunFam" id="3.40.50.10480:FF:000005">
    <property type="entry name" value="Similar to RNA processing factor 1"/>
    <property type="match status" value="1"/>
</dbReference>
<feature type="compositionally biased region" description="Basic residues" evidence="1">
    <location>
        <begin position="57"/>
        <end position="66"/>
    </location>
</feature>
<name>A0A439D215_9PEZI</name>